<comment type="caution">
    <text evidence="1">The sequence shown here is derived from an EMBL/GenBank/DDBJ whole genome shotgun (WGS) entry which is preliminary data.</text>
</comment>
<evidence type="ECO:0000313" key="1">
    <source>
        <dbReference type="EMBL" id="MPN52758.1"/>
    </source>
</evidence>
<dbReference type="AlphaFoldDB" id="A0A645IN63"/>
<proteinExistence type="predicted"/>
<dbReference type="EMBL" id="VSSQ01119159">
    <property type="protein sequence ID" value="MPN52758.1"/>
    <property type="molecule type" value="Genomic_DNA"/>
</dbReference>
<organism evidence="1">
    <name type="scientific">bioreactor metagenome</name>
    <dbReference type="NCBI Taxonomy" id="1076179"/>
    <lineage>
        <taxon>unclassified sequences</taxon>
        <taxon>metagenomes</taxon>
        <taxon>ecological metagenomes</taxon>
    </lineage>
</organism>
<gene>
    <name evidence="1" type="ORF">SDC9_200421</name>
</gene>
<name>A0A645IN63_9ZZZZ</name>
<accession>A0A645IN63</accession>
<reference evidence="1" key="1">
    <citation type="submission" date="2019-08" db="EMBL/GenBank/DDBJ databases">
        <authorList>
            <person name="Kucharzyk K."/>
            <person name="Murdoch R.W."/>
            <person name="Higgins S."/>
            <person name="Loffler F."/>
        </authorList>
    </citation>
    <scope>NUCLEOTIDE SEQUENCE</scope>
</reference>
<sequence length="93" mass="9457">MENNSNVPLGVIQVPCGSSTDCRIAGLPCNPLEITQDNGQANNEATKHAIQMTQMFGGPVLGHIEKSLVPATDNADVNAELGIPGSGSDGAGV</sequence>
<protein>
    <submittedName>
        <fullName evidence="1">Uncharacterized protein</fullName>
    </submittedName>
</protein>